<gene>
    <name evidence="2" type="ORF">Vretifemale_5554</name>
    <name evidence="3" type="ORF">Vretimale_5549</name>
</gene>
<dbReference type="Gene3D" id="3.40.50.620">
    <property type="entry name" value="HUPs"/>
    <property type="match status" value="1"/>
</dbReference>
<keyword evidence="5" id="KW-1185">Reference proteome</keyword>
<comment type="caution">
    <text evidence="3">The sequence shown here is derived from an EMBL/GenBank/DDBJ whole genome shotgun (WGS) entry which is preliminary data.</text>
</comment>
<dbReference type="EMBL" id="BNCP01000008">
    <property type="protein sequence ID" value="GIL75837.1"/>
    <property type="molecule type" value="Genomic_DNA"/>
</dbReference>
<feature type="domain" description="DUF218" evidence="1">
    <location>
        <begin position="14"/>
        <end position="76"/>
    </location>
</feature>
<dbReference type="Pfam" id="PF02698">
    <property type="entry name" value="DUF218"/>
    <property type="match status" value="1"/>
</dbReference>
<dbReference type="InterPro" id="IPR014729">
    <property type="entry name" value="Rossmann-like_a/b/a_fold"/>
</dbReference>
<sequence length="143" mass="15972">MREYAEGLMPGGRQAVPANRWLEEDASTSTYENALFSLAICQQKGWKTLLVVTSPFHQLRSELVFRKLVSELAAKGAAVGRAEAGEMTAGRKEGSGAMKVYMARTAMFPHAGYFSPFANQLIDLWDWARELLALAYYFMKGRL</sequence>
<name>A0A8J4G5S5_9CHLO</name>
<evidence type="ECO:0000313" key="3">
    <source>
        <dbReference type="EMBL" id="GIM00556.1"/>
    </source>
</evidence>
<evidence type="ECO:0000259" key="1">
    <source>
        <dbReference type="Pfam" id="PF02698"/>
    </source>
</evidence>
<evidence type="ECO:0000313" key="2">
    <source>
        <dbReference type="EMBL" id="GIL75837.1"/>
    </source>
</evidence>
<dbReference type="PANTHER" id="PTHR30336">
    <property type="entry name" value="INNER MEMBRANE PROTEIN, PROBABLE PERMEASE"/>
    <property type="match status" value="1"/>
</dbReference>
<protein>
    <recommendedName>
        <fullName evidence="1">DUF218 domain-containing protein</fullName>
    </recommendedName>
</protein>
<proteinExistence type="predicted"/>
<accession>A0A8J4G5S5</accession>
<dbReference type="AlphaFoldDB" id="A0A8J4G5S5"/>
<reference evidence="3" key="1">
    <citation type="journal article" date="2021" name="Proc. Natl. Acad. Sci. U.S.A.">
        <title>Three genomes in the algal genus Volvox reveal the fate of a haploid sex-determining region after a transition to homothallism.</title>
        <authorList>
            <person name="Yamamoto K."/>
            <person name="Hamaji T."/>
            <person name="Kawai-Toyooka H."/>
            <person name="Matsuzaki R."/>
            <person name="Takahashi F."/>
            <person name="Nishimura Y."/>
            <person name="Kawachi M."/>
            <person name="Noguchi H."/>
            <person name="Minakuchi Y."/>
            <person name="Umen J.G."/>
            <person name="Toyoda A."/>
            <person name="Nozaki H."/>
        </authorList>
    </citation>
    <scope>NUCLEOTIDE SEQUENCE</scope>
    <source>
        <strain evidence="3">NIES-3785</strain>
        <strain evidence="2">NIES-3786</strain>
    </source>
</reference>
<dbReference type="PANTHER" id="PTHR30336:SF20">
    <property type="entry name" value="DUF218 DOMAIN-CONTAINING PROTEIN"/>
    <property type="match status" value="1"/>
</dbReference>
<organism evidence="3 4">
    <name type="scientific">Volvox reticuliferus</name>
    <dbReference type="NCBI Taxonomy" id="1737510"/>
    <lineage>
        <taxon>Eukaryota</taxon>
        <taxon>Viridiplantae</taxon>
        <taxon>Chlorophyta</taxon>
        <taxon>core chlorophytes</taxon>
        <taxon>Chlorophyceae</taxon>
        <taxon>CS clade</taxon>
        <taxon>Chlamydomonadales</taxon>
        <taxon>Volvocaceae</taxon>
        <taxon>Volvox</taxon>
    </lineage>
</organism>
<dbReference type="OrthoDB" id="529184at2759"/>
<dbReference type="InterPro" id="IPR051599">
    <property type="entry name" value="Cell_Envelope_Assoc"/>
</dbReference>
<evidence type="ECO:0000313" key="5">
    <source>
        <dbReference type="Proteomes" id="UP000747110"/>
    </source>
</evidence>
<dbReference type="CDD" id="cd06259">
    <property type="entry name" value="YdcF-like"/>
    <property type="match status" value="1"/>
</dbReference>
<dbReference type="Proteomes" id="UP000722791">
    <property type="component" value="Unassembled WGS sequence"/>
</dbReference>
<dbReference type="Proteomes" id="UP000747110">
    <property type="component" value="Unassembled WGS sequence"/>
</dbReference>
<dbReference type="InterPro" id="IPR003848">
    <property type="entry name" value="DUF218"/>
</dbReference>
<evidence type="ECO:0000313" key="4">
    <source>
        <dbReference type="Proteomes" id="UP000722791"/>
    </source>
</evidence>
<dbReference type="EMBL" id="BNCQ01000008">
    <property type="protein sequence ID" value="GIM00556.1"/>
    <property type="molecule type" value="Genomic_DNA"/>
</dbReference>
<dbReference type="GO" id="GO:0005886">
    <property type="term" value="C:plasma membrane"/>
    <property type="evidence" value="ECO:0007669"/>
    <property type="project" value="TreeGrafter"/>
</dbReference>